<dbReference type="RefSeq" id="WP_090111700.1">
    <property type="nucleotide sequence ID" value="NZ_FNAT01000003.1"/>
</dbReference>
<dbReference type="Proteomes" id="UP000198922">
    <property type="component" value="Unassembled WGS sequence"/>
</dbReference>
<protein>
    <submittedName>
        <fullName evidence="1">Uncharacterized protein</fullName>
    </submittedName>
</protein>
<name>A0A1G7EC45_9RHOB</name>
<proteinExistence type="predicted"/>
<accession>A0A1G7EC45</accession>
<dbReference type="EMBL" id="FNAT01000003">
    <property type="protein sequence ID" value="SDE60975.1"/>
    <property type="molecule type" value="Genomic_DNA"/>
</dbReference>
<dbReference type="AlphaFoldDB" id="A0A1G7EC45"/>
<dbReference type="STRING" id="521013.SAMN04488567_2090"/>
<gene>
    <name evidence="1" type="ORF">SAMN04488567_2090</name>
</gene>
<evidence type="ECO:0000313" key="2">
    <source>
        <dbReference type="Proteomes" id="UP000198922"/>
    </source>
</evidence>
<organism evidence="1 2">
    <name type="scientific">Limimaricola pyoseonensis</name>
    <dbReference type="NCBI Taxonomy" id="521013"/>
    <lineage>
        <taxon>Bacteria</taxon>
        <taxon>Pseudomonadati</taxon>
        <taxon>Pseudomonadota</taxon>
        <taxon>Alphaproteobacteria</taxon>
        <taxon>Rhodobacterales</taxon>
        <taxon>Paracoccaceae</taxon>
        <taxon>Limimaricola</taxon>
    </lineage>
</organism>
<sequence length="120" mass="12366">MDHAYPTFSASVCDLLARLPVPPPPAAPLPRPGALRLARRLARLHAALDGGAFARLEAEARAIERLARSAGHAEMARLAARVTGGIAAADAAALAALVARLSRSGRAALAAPEAPRGRRI</sequence>
<reference evidence="2" key="1">
    <citation type="submission" date="2016-10" db="EMBL/GenBank/DDBJ databases">
        <authorList>
            <person name="Varghese N."/>
            <person name="Submissions S."/>
        </authorList>
    </citation>
    <scope>NUCLEOTIDE SEQUENCE [LARGE SCALE GENOMIC DNA]</scope>
    <source>
        <strain evidence="2">DSM 21424</strain>
    </source>
</reference>
<keyword evidence="2" id="KW-1185">Reference proteome</keyword>
<evidence type="ECO:0000313" key="1">
    <source>
        <dbReference type="EMBL" id="SDE60975.1"/>
    </source>
</evidence>